<keyword evidence="3" id="KW-1185">Reference proteome</keyword>
<reference evidence="2 3" key="1">
    <citation type="submission" date="2023-04" db="EMBL/GenBank/DDBJ databases">
        <title>Novel Pseudoalteromonas species isolated from Pacific coral.</title>
        <authorList>
            <person name="Videau P."/>
            <person name="Shlafstein M.D."/>
            <person name="Oline D.K."/>
            <person name="Strangman W.K."/>
            <person name="Hahnke R.L."/>
            <person name="Saw J.H."/>
            <person name="Ushijima B."/>
        </authorList>
    </citation>
    <scope>NUCLEOTIDE SEQUENCE [LARGE SCALE GENOMIC DNA]</scope>
    <source>
        <strain evidence="2 3">LMG 14908</strain>
    </source>
</reference>
<accession>A0ABT9G9A4</accession>
<protein>
    <submittedName>
        <fullName evidence="2">Nuclease domain-containing protein</fullName>
    </submittedName>
</protein>
<sequence>MKAEFEAKYIDITWYDKNTVLSITESLLPLDCEYEVDKYICSTVIYPKTEGIECGQLAFRFLKKSTIKPYFVNGAGEKIVLKCVLDTETLKEWWIEADSWSSKSKRWQGKAHRTAGSIKVYLAHEVCQVNIGSYDFTLEQLDTYLADFKSDLWELILDEQSYVKGKGKTVNDGVVTQDTITLVNNLLSHSQNILKNPKAELREVQTLKPRKAVKPVNRTFMELATKGGSKLLTSRSTEPSYNVPENRYILYVLERLYKIIKQLVAISQNKTKRYESNIVKLGSRLEAFVEDKLIDKDLVKKDLEKLRDSFNTKFLSANLQEKLELFNQRGLGEQNTSICFLKIGSKTKGGDSRFLAIKKEYSDNWFETEVATQNVFLKQGEPLFLNLLEQGFEYKIMGNLKYKSGFSNGKQWHTYELISMRKIKIVGGDKLTQRHESFKAERSKAVHFNHNNWVKKLTKNERAEQEREKRSIQKRLDFYAIQEKHVGIVFNSLEPKLRKFKAAIKKLKSMGVKASSVFPNSMTFVQNPDYQFIHSGYKKIRELTSLTDDDLLLSLERIEEVGLINMPLLYERWCLLQLIKVLVQNYGYTPTDDWKKELINIIETKQNYQSLVFKNDNLKRTVKLSYEPMLENGKTPDFVMDVFFIKKNGEDYKKRFVMDAKFYSNSVLQKAGGVSGVVKQLYKDKDYSEEGRNTVFIIHPVKSAITEKVSPQSWGNNSYYGELALFDWDKNRKEYFHQYGAICANPIERLNYLDEFQRMIGMFLQYGIENNTLNGKVDDVESLNFCVACGSHDLTLKINNRAKSAWYECNQCKHFTTYNHCNSCDTRLIKNGDYWTYHSQMPMEPLNIKCPSCESLL</sequence>
<dbReference type="EMBL" id="JASGWX010000001">
    <property type="protein sequence ID" value="MDP4482442.1"/>
    <property type="molecule type" value="Genomic_DNA"/>
</dbReference>
<evidence type="ECO:0000313" key="3">
    <source>
        <dbReference type="Proteomes" id="UP001242314"/>
    </source>
</evidence>
<organism evidence="2 3">
    <name type="scientific">Pseudoalteromonas distincta</name>
    <dbReference type="NCBI Taxonomy" id="77608"/>
    <lineage>
        <taxon>Bacteria</taxon>
        <taxon>Pseudomonadati</taxon>
        <taxon>Pseudomonadota</taxon>
        <taxon>Gammaproteobacteria</taxon>
        <taxon>Alteromonadales</taxon>
        <taxon>Pseudoalteromonadaceae</taxon>
        <taxon>Pseudoalteromonas</taxon>
    </lineage>
</organism>
<dbReference type="Pfam" id="PF04411">
    <property type="entry name" value="PDDEXK_7"/>
    <property type="match status" value="1"/>
</dbReference>
<dbReference type="RefSeq" id="WP_039484722.1">
    <property type="nucleotide sequence ID" value="NZ_JASGWX010000001.1"/>
</dbReference>
<comment type="caution">
    <text evidence="2">The sequence shown here is derived from an EMBL/GenBank/DDBJ whole genome shotgun (WGS) entry which is preliminary data.</text>
</comment>
<feature type="coiled-coil region" evidence="1">
    <location>
        <begin position="455"/>
        <end position="482"/>
    </location>
</feature>
<dbReference type="InterPro" id="IPR007505">
    <property type="entry name" value="PDDEXK_7"/>
</dbReference>
<gene>
    <name evidence="2" type="ORF">QDH73_00085</name>
</gene>
<name>A0ABT9G9A4_9GAMM</name>
<dbReference type="Proteomes" id="UP001242314">
    <property type="component" value="Unassembled WGS sequence"/>
</dbReference>
<proteinExistence type="predicted"/>
<evidence type="ECO:0000313" key="2">
    <source>
        <dbReference type="EMBL" id="MDP4482442.1"/>
    </source>
</evidence>
<keyword evidence="1" id="KW-0175">Coiled coil</keyword>
<evidence type="ECO:0000256" key="1">
    <source>
        <dbReference type="SAM" id="Coils"/>
    </source>
</evidence>